<dbReference type="AlphaFoldDB" id="A0A2K8T465"/>
<sequence>MDALSKELGEDMALIQMDQASAHQTLVLSCPENLIPIFHHLIALNSIQSKDCGSLSKVSSRV</sequence>
<proteinExistence type="predicted"/>
<reference evidence="1 2" key="1">
    <citation type="submission" date="2017-11" db="EMBL/GenBank/DDBJ databases">
        <title>Complete genome of a free-living desiccation-tolerant cyanobacterium and its photosynthetic adaptation to extreme terrestrial habitat.</title>
        <authorList>
            <person name="Shang J."/>
        </authorList>
    </citation>
    <scope>NUCLEOTIDE SEQUENCE [LARGE SCALE GENOMIC DNA]</scope>
    <source>
        <strain evidence="1 2">CCNUN1</strain>
    </source>
</reference>
<dbReference type="Proteomes" id="UP000232003">
    <property type="component" value="Chromosome"/>
</dbReference>
<gene>
    <name evidence="1" type="ORF">COO91_08538</name>
</gene>
<dbReference type="EMBL" id="CP024785">
    <property type="protein sequence ID" value="AUB42410.1"/>
    <property type="molecule type" value="Genomic_DNA"/>
</dbReference>
<organism evidence="1 2">
    <name type="scientific">Nostoc flagelliforme CCNUN1</name>
    <dbReference type="NCBI Taxonomy" id="2038116"/>
    <lineage>
        <taxon>Bacteria</taxon>
        <taxon>Bacillati</taxon>
        <taxon>Cyanobacteriota</taxon>
        <taxon>Cyanophyceae</taxon>
        <taxon>Nostocales</taxon>
        <taxon>Nostocaceae</taxon>
        <taxon>Nostoc</taxon>
    </lineage>
</organism>
<accession>A0A2K8T465</accession>
<dbReference type="KEGG" id="nfl:COO91_08538"/>
<protein>
    <submittedName>
        <fullName evidence="1">Transposase</fullName>
    </submittedName>
</protein>
<evidence type="ECO:0000313" key="2">
    <source>
        <dbReference type="Proteomes" id="UP000232003"/>
    </source>
</evidence>
<keyword evidence="2" id="KW-1185">Reference proteome</keyword>
<evidence type="ECO:0000313" key="1">
    <source>
        <dbReference type="EMBL" id="AUB42410.1"/>
    </source>
</evidence>
<dbReference type="PROSITE" id="PS51257">
    <property type="entry name" value="PROKAR_LIPOPROTEIN"/>
    <property type="match status" value="1"/>
</dbReference>
<name>A0A2K8T465_9NOSO</name>